<organism evidence="1">
    <name type="scientific">Anguilla anguilla</name>
    <name type="common">European freshwater eel</name>
    <name type="synonym">Muraena anguilla</name>
    <dbReference type="NCBI Taxonomy" id="7936"/>
    <lineage>
        <taxon>Eukaryota</taxon>
        <taxon>Metazoa</taxon>
        <taxon>Chordata</taxon>
        <taxon>Craniata</taxon>
        <taxon>Vertebrata</taxon>
        <taxon>Euteleostomi</taxon>
        <taxon>Actinopterygii</taxon>
        <taxon>Neopterygii</taxon>
        <taxon>Teleostei</taxon>
        <taxon>Anguilliformes</taxon>
        <taxon>Anguillidae</taxon>
        <taxon>Anguilla</taxon>
    </lineage>
</organism>
<proteinExistence type="predicted"/>
<name>A0A0E9TNT9_ANGAN</name>
<reference evidence="1" key="1">
    <citation type="submission" date="2014-11" db="EMBL/GenBank/DDBJ databases">
        <authorList>
            <person name="Amaro Gonzalez C."/>
        </authorList>
    </citation>
    <scope>NUCLEOTIDE SEQUENCE</scope>
</reference>
<sequence length="54" mass="6527">MQSIYHLKHRKLFESKTDVYLPQVWNKIKNKIEFFLIIANFKLSPHALCESFQC</sequence>
<accession>A0A0E9TNT9</accession>
<protein>
    <submittedName>
        <fullName evidence="1">Uncharacterized protein</fullName>
    </submittedName>
</protein>
<evidence type="ECO:0000313" key="1">
    <source>
        <dbReference type="EMBL" id="JAH55142.1"/>
    </source>
</evidence>
<dbReference type="EMBL" id="GBXM01053435">
    <property type="protein sequence ID" value="JAH55142.1"/>
    <property type="molecule type" value="Transcribed_RNA"/>
</dbReference>
<reference evidence="1" key="2">
    <citation type="journal article" date="2015" name="Fish Shellfish Immunol.">
        <title>Early steps in the European eel (Anguilla anguilla)-Vibrio vulnificus interaction in the gills: Role of the RtxA13 toxin.</title>
        <authorList>
            <person name="Callol A."/>
            <person name="Pajuelo D."/>
            <person name="Ebbesson L."/>
            <person name="Teles M."/>
            <person name="MacKenzie S."/>
            <person name="Amaro C."/>
        </authorList>
    </citation>
    <scope>NUCLEOTIDE SEQUENCE</scope>
</reference>
<dbReference type="AlphaFoldDB" id="A0A0E9TNT9"/>